<comment type="similarity">
    <text evidence="1">Belongs to the Luc7 family.</text>
</comment>
<organism evidence="3 4">
    <name type="scientific">Kwoniella heveanensis BCC8398</name>
    <dbReference type="NCBI Taxonomy" id="1296120"/>
    <lineage>
        <taxon>Eukaryota</taxon>
        <taxon>Fungi</taxon>
        <taxon>Dikarya</taxon>
        <taxon>Basidiomycota</taxon>
        <taxon>Agaricomycotina</taxon>
        <taxon>Tremellomycetes</taxon>
        <taxon>Tremellales</taxon>
        <taxon>Cryptococcaceae</taxon>
        <taxon>Kwoniella</taxon>
    </lineage>
</organism>
<dbReference type="AlphaFoldDB" id="A0A1B9GI90"/>
<reference evidence="4" key="2">
    <citation type="submission" date="2013-12" db="EMBL/GenBank/DDBJ databases">
        <title>Evolution of pathogenesis and genome organization in the Tremellales.</title>
        <authorList>
            <person name="Cuomo C."/>
            <person name="Litvintseva A."/>
            <person name="Heitman J."/>
            <person name="Chen Y."/>
            <person name="Sun S."/>
            <person name="Springer D."/>
            <person name="Dromer F."/>
            <person name="Young S."/>
            <person name="Zeng Q."/>
            <person name="Chapman S."/>
            <person name="Gujja S."/>
            <person name="Saif S."/>
            <person name="Birren B."/>
        </authorList>
    </citation>
    <scope>NUCLEOTIDE SEQUENCE [LARGE SCALE GENOMIC DNA]</scope>
    <source>
        <strain evidence="4">BCC8398</strain>
    </source>
</reference>
<dbReference type="GO" id="GO:0006376">
    <property type="term" value="P:mRNA splice site recognition"/>
    <property type="evidence" value="ECO:0007669"/>
    <property type="project" value="InterPro"/>
</dbReference>
<dbReference type="Proteomes" id="UP000092666">
    <property type="component" value="Unassembled WGS sequence"/>
</dbReference>
<feature type="region of interest" description="Disordered" evidence="2">
    <location>
        <begin position="301"/>
        <end position="511"/>
    </location>
</feature>
<feature type="compositionally biased region" description="Basic and acidic residues" evidence="2">
    <location>
        <begin position="380"/>
        <end position="503"/>
    </location>
</feature>
<dbReference type="GO" id="GO:0003729">
    <property type="term" value="F:mRNA binding"/>
    <property type="evidence" value="ECO:0007669"/>
    <property type="project" value="InterPro"/>
</dbReference>
<dbReference type="GO" id="GO:0005685">
    <property type="term" value="C:U1 snRNP"/>
    <property type="evidence" value="ECO:0007669"/>
    <property type="project" value="InterPro"/>
</dbReference>
<sequence length="511" mass="57649">MGRMAEMQRRLLEVSKVQNPLLSPPELVLPSLLLRRALTLDISACLAAICLLEYLVLGALLHETCSSSDSQQMMGPEAMGIQPVNVDWWSERVCRNFLFGTCPHILFGNTKMDLGPCPKIHQDRILKQFQEHAMAHPNDPRIMAFRQEHENNLYGIVDDVDRRIRASQRKLEKTPEENRKTIDLMREIGEIELSIQGGTEEIEALGEAGKVEESMEKLAAVDALKQLKSDKEKELQHLNENAGASGHQKLRVCETCGAMLSVLDSDKRLADHFGGKLHLGYHELRKLLGVFAEARMTGRPWPIIPVKDKPESGAAGAADGSFNPEAGSGPADNSSIPSSAPAGPRSTLAPPAPGPPPGEAPHTPIHPKIPPADEIPTVGHGDKVKREAGELEDDLKERRGSRDEGSAGGHRESASGHRSSRDRERDDKYDKYDRESRSSRYDDRDRRDRDRSDRDRDRSDRDRDRSDRDRERDRSDRYRERDGGDRDRDRSDRDRRYERERSRSPSKRRVL</sequence>
<proteinExistence type="inferred from homology"/>
<evidence type="ECO:0000256" key="2">
    <source>
        <dbReference type="SAM" id="MobiDB-lite"/>
    </source>
</evidence>
<dbReference type="STRING" id="1296120.A0A1B9GI90"/>
<dbReference type="EMBL" id="KI669515">
    <property type="protein sequence ID" value="OCF30703.1"/>
    <property type="molecule type" value="Genomic_DNA"/>
</dbReference>
<name>A0A1B9GI90_9TREE</name>
<reference evidence="3 4" key="1">
    <citation type="submission" date="2013-07" db="EMBL/GenBank/DDBJ databases">
        <title>The Genome Sequence of Cryptococcus heveanensis BCC8398.</title>
        <authorList>
            <consortium name="The Broad Institute Genome Sequencing Platform"/>
            <person name="Cuomo C."/>
            <person name="Litvintseva A."/>
            <person name="Chen Y."/>
            <person name="Heitman J."/>
            <person name="Sun S."/>
            <person name="Springer D."/>
            <person name="Dromer F."/>
            <person name="Young S.K."/>
            <person name="Zeng Q."/>
            <person name="Gargeya S."/>
            <person name="Fitzgerald M."/>
            <person name="Abouelleil A."/>
            <person name="Alvarado L."/>
            <person name="Berlin A.M."/>
            <person name="Chapman S.B."/>
            <person name="Dewar J."/>
            <person name="Goldberg J."/>
            <person name="Griggs A."/>
            <person name="Gujja S."/>
            <person name="Hansen M."/>
            <person name="Howarth C."/>
            <person name="Imamovic A."/>
            <person name="Larimer J."/>
            <person name="McCowan C."/>
            <person name="Murphy C."/>
            <person name="Pearson M."/>
            <person name="Priest M."/>
            <person name="Roberts A."/>
            <person name="Saif S."/>
            <person name="Shea T."/>
            <person name="Sykes S."/>
            <person name="Wortman J."/>
            <person name="Nusbaum C."/>
            <person name="Birren B."/>
        </authorList>
    </citation>
    <scope>NUCLEOTIDE SEQUENCE [LARGE SCALE GENOMIC DNA]</scope>
    <source>
        <strain evidence="3 4">BCC8398</strain>
    </source>
</reference>
<keyword evidence="4" id="KW-1185">Reference proteome</keyword>
<evidence type="ECO:0000313" key="4">
    <source>
        <dbReference type="Proteomes" id="UP000092666"/>
    </source>
</evidence>
<evidence type="ECO:0000313" key="3">
    <source>
        <dbReference type="EMBL" id="OCF30703.1"/>
    </source>
</evidence>
<accession>A0A1B9GI90</accession>
<dbReference type="Pfam" id="PF03194">
    <property type="entry name" value="LUC7"/>
    <property type="match status" value="1"/>
</dbReference>
<keyword evidence="3" id="KW-0687">Ribonucleoprotein</keyword>
<dbReference type="InterPro" id="IPR004882">
    <property type="entry name" value="Luc7-rel"/>
</dbReference>
<dbReference type="PANTHER" id="PTHR12375">
    <property type="entry name" value="RNA-BINDING PROTEIN LUC7-RELATED"/>
    <property type="match status" value="1"/>
</dbReference>
<dbReference type="OrthoDB" id="153872at2759"/>
<feature type="compositionally biased region" description="Pro residues" evidence="2">
    <location>
        <begin position="350"/>
        <end position="359"/>
    </location>
</feature>
<evidence type="ECO:0000256" key="1">
    <source>
        <dbReference type="ARBA" id="ARBA00005655"/>
    </source>
</evidence>
<protein>
    <submittedName>
        <fullName evidence="3">Small nuclear ribonucleoprotein</fullName>
    </submittedName>
</protein>
<gene>
    <name evidence="3" type="ORF">I316_07669</name>
</gene>